<dbReference type="Gene3D" id="1.20.1250.20">
    <property type="entry name" value="MFS general substrate transporter like domains"/>
    <property type="match status" value="1"/>
</dbReference>
<evidence type="ECO:0000256" key="5">
    <source>
        <dbReference type="ARBA" id="ARBA00023136"/>
    </source>
</evidence>
<dbReference type="SUPFAM" id="SSF103473">
    <property type="entry name" value="MFS general substrate transporter"/>
    <property type="match status" value="1"/>
</dbReference>
<feature type="transmembrane region" description="Helical" evidence="6">
    <location>
        <begin position="185"/>
        <end position="205"/>
    </location>
</feature>
<dbReference type="Pfam" id="PF07690">
    <property type="entry name" value="MFS_1"/>
    <property type="match status" value="1"/>
</dbReference>
<evidence type="ECO:0000256" key="6">
    <source>
        <dbReference type="SAM" id="Phobius"/>
    </source>
</evidence>
<feature type="transmembrane region" description="Helical" evidence="6">
    <location>
        <begin position="271"/>
        <end position="295"/>
    </location>
</feature>
<feature type="transmembrane region" description="Helical" evidence="6">
    <location>
        <begin position="327"/>
        <end position="350"/>
    </location>
</feature>
<evidence type="ECO:0000256" key="3">
    <source>
        <dbReference type="ARBA" id="ARBA00022692"/>
    </source>
</evidence>
<evidence type="ECO:0000256" key="1">
    <source>
        <dbReference type="ARBA" id="ARBA00004651"/>
    </source>
</evidence>
<feature type="transmembrane region" description="Helical" evidence="6">
    <location>
        <begin position="156"/>
        <end position="179"/>
    </location>
</feature>
<feature type="transmembrane region" description="Helical" evidence="6">
    <location>
        <begin position="61"/>
        <end position="85"/>
    </location>
</feature>
<feature type="transmembrane region" description="Helical" evidence="6">
    <location>
        <begin position="302"/>
        <end position="321"/>
    </location>
</feature>
<reference evidence="8" key="1">
    <citation type="submission" date="2020-05" db="EMBL/GenBank/DDBJ databases">
        <authorList>
            <person name="Chiriac C."/>
            <person name="Salcher M."/>
            <person name="Ghai R."/>
            <person name="Kavagutti S V."/>
        </authorList>
    </citation>
    <scope>NUCLEOTIDE SEQUENCE</scope>
</reference>
<dbReference type="InterPro" id="IPR020846">
    <property type="entry name" value="MFS_dom"/>
</dbReference>
<protein>
    <submittedName>
        <fullName evidence="8">Unannotated protein</fullName>
    </submittedName>
</protein>
<comment type="subcellular location">
    <subcellularLocation>
        <location evidence="1">Cell membrane</location>
        <topology evidence="1">Multi-pass membrane protein</topology>
    </subcellularLocation>
</comment>
<proteinExistence type="predicted"/>
<evidence type="ECO:0000256" key="2">
    <source>
        <dbReference type="ARBA" id="ARBA00022475"/>
    </source>
</evidence>
<dbReference type="InterPro" id="IPR036259">
    <property type="entry name" value="MFS_trans_sf"/>
</dbReference>
<keyword evidence="4 6" id="KW-1133">Transmembrane helix</keyword>
<gene>
    <name evidence="8" type="ORF">UFOPK2165_00698</name>
</gene>
<feature type="transmembrane region" description="Helical" evidence="6">
    <location>
        <begin position="119"/>
        <end position="144"/>
    </location>
</feature>
<sequence>MEQTTQDSSSTDSASQDVAAMPGWKKKVTVFLIGQTVTTFGSFLVQYAIMWHLTLTTKSGLVLALAAIFGFLPQAIVSIFAGVWADRVNRKIMIIVSDSVIALATLGLALLMLSGVDDLWLIFLVMAVRSVGAGVQMPAISALFPQIVPTNKLMRVNGINSSIQSSLGLLAPVAAAAVYANVSLVAIFFIDVVTAVIGLIMLAFVKVPTLARASSLEKPSYFADLKDGIQYIFSNDLVRWVMVIFGLVFLLIVAPSNLSPLMLVRTFGSEVWMLTVLEVSFAIGMVIGGALMALFAAKADRLGMIIGSSILFGLLAISMGFTTNLIIFFALFFVVGIAVPAFSTSAMTLLQETVEPERQGRVFGFVGIVMAVAMPLGMAVLGPLADIVSVELLLIITGAATVVIAIVAILLPAGKRAMAAAHASTGVQG</sequence>
<evidence type="ECO:0000259" key="7">
    <source>
        <dbReference type="PROSITE" id="PS50850"/>
    </source>
</evidence>
<feature type="domain" description="Major facilitator superfamily (MFS) profile" evidence="7">
    <location>
        <begin position="27"/>
        <end position="416"/>
    </location>
</feature>
<dbReference type="PROSITE" id="PS50850">
    <property type="entry name" value="MFS"/>
    <property type="match status" value="1"/>
</dbReference>
<feature type="transmembrane region" description="Helical" evidence="6">
    <location>
        <begin position="237"/>
        <end position="259"/>
    </location>
</feature>
<evidence type="ECO:0000313" key="8">
    <source>
        <dbReference type="EMBL" id="CAB4647653.1"/>
    </source>
</evidence>
<feature type="transmembrane region" description="Helical" evidence="6">
    <location>
        <begin position="28"/>
        <end position="49"/>
    </location>
</feature>
<feature type="transmembrane region" description="Helical" evidence="6">
    <location>
        <begin position="92"/>
        <end position="113"/>
    </location>
</feature>
<keyword evidence="5 6" id="KW-0472">Membrane</keyword>
<keyword evidence="3 6" id="KW-0812">Transmembrane</keyword>
<dbReference type="EMBL" id="CAEZWA010000123">
    <property type="protein sequence ID" value="CAB4647653.1"/>
    <property type="molecule type" value="Genomic_DNA"/>
</dbReference>
<dbReference type="GO" id="GO:0005886">
    <property type="term" value="C:plasma membrane"/>
    <property type="evidence" value="ECO:0007669"/>
    <property type="project" value="UniProtKB-SubCell"/>
</dbReference>
<feature type="transmembrane region" description="Helical" evidence="6">
    <location>
        <begin position="387"/>
        <end position="411"/>
    </location>
</feature>
<organism evidence="8">
    <name type="scientific">freshwater metagenome</name>
    <dbReference type="NCBI Taxonomy" id="449393"/>
    <lineage>
        <taxon>unclassified sequences</taxon>
        <taxon>metagenomes</taxon>
        <taxon>ecological metagenomes</taxon>
    </lineage>
</organism>
<dbReference type="PANTHER" id="PTHR23513">
    <property type="entry name" value="INTEGRAL MEMBRANE EFFLUX PROTEIN-RELATED"/>
    <property type="match status" value="1"/>
</dbReference>
<feature type="transmembrane region" description="Helical" evidence="6">
    <location>
        <begin position="362"/>
        <end position="381"/>
    </location>
</feature>
<dbReference type="PANTHER" id="PTHR23513:SF6">
    <property type="entry name" value="MAJOR FACILITATOR SUPERFAMILY ASSOCIATED DOMAIN-CONTAINING PROTEIN"/>
    <property type="match status" value="1"/>
</dbReference>
<dbReference type="GO" id="GO:0022857">
    <property type="term" value="F:transmembrane transporter activity"/>
    <property type="evidence" value="ECO:0007669"/>
    <property type="project" value="InterPro"/>
</dbReference>
<evidence type="ECO:0000256" key="4">
    <source>
        <dbReference type="ARBA" id="ARBA00022989"/>
    </source>
</evidence>
<name>A0A6J6KGU7_9ZZZZ</name>
<keyword evidence="2" id="KW-1003">Cell membrane</keyword>
<dbReference type="AlphaFoldDB" id="A0A6J6KGU7"/>
<dbReference type="InterPro" id="IPR011701">
    <property type="entry name" value="MFS"/>
</dbReference>
<accession>A0A6J6KGU7</accession>
<dbReference type="CDD" id="cd06173">
    <property type="entry name" value="MFS_MefA_like"/>
    <property type="match status" value="1"/>
</dbReference>